<keyword evidence="4" id="KW-0547">Nucleotide-binding</keyword>
<organism evidence="12 13">
    <name type="scientific">Ostreibacterium oceani</name>
    <dbReference type="NCBI Taxonomy" id="2654998"/>
    <lineage>
        <taxon>Bacteria</taxon>
        <taxon>Pseudomonadati</taxon>
        <taxon>Pseudomonadota</taxon>
        <taxon>Gammaproteobacteria</taxon>
        <taxon>Cardiobacteriales</taxon>
        <taxon>Ostreibacteriaceae</taxon>
        <taxon>Ostreibacterium</taxon>
    </lineage>
</organism>
<comment type="similarity">
    <text evidence="2 9">Belongs to the RecN family.</text>
</comment>
<evidence type="ECO:0000256" key="10">
    <source>
        <dbReference type="SAM" id="Coils"/>
    </source>
</evidence>
<evidence type="ECO:0000259" key="11">
    <source>
        <dbReference type="Pfam" id="PF13476"/>
    </source>
</evidence>
<dbReference type="PANTHER" id="PTHR11059:SF0">
    <property type="entry name" value="DNA REPAIR PROTEIN RECN"/>
    <property type="match status" value="1"/>
</dbReference>
<dbReference type="PIRSF" id="PIRSF003128">
    <property type="entry name" value="RecN"/>
    <property type="match status" value="1"/>
</dbReference>
<evidence type="ECO:0000256" key="8">
    <source>
        <dbReference type="ARBA" id="ARBA00033408"/>
    </source>
</evidence>
<dbReference type="GO" id="GO:0043590">
    <property type="term" value="C:bacterial nucleoid"/>
    <property type="evidence" value="ECO:0007669"/>
    <property type="project" value="TreeGrafter"/>
</dbReference>
<reference evidence="12 13" key="1">
    <citation type="submission" date="2019-10" db="EMBL/GenBank/DDBJ databases">
        <title>Cardiobacteriales fam. a chemoheterotrophic member of the order Cardiobacteriales, and proposal of Cardiobacteriales fam. nov.</title>
        <authorList>
            <person name="Wang C."/>
        </authorList>
    </citation>
    <scope>NUCLEOTIDE SEQUENCE [LARGE SCALE GENOMIC DNA]</scope>
    <source>
        <strain evidence="12 13">ML27</strain>
    </source>
</reference>
<dbReference type="Proteomes" id="UP000471298">
    <property type="component" value="Unassembled WGS sequence"/>
</dbReference>
<dbReference type="InterPro" id="IPR004604">
    <property type="entry name" value="DNA_recomb/repair_RecN"/>
</dbReference>
<evidence type="ECO:0000256" key="1">
    <source>
        <dbReference type="ARBA" id="ARBA00003618"/>
    </source>
</evidence>
<dbReference type="CDD" id="cd03241">
    <property type="entry name" value="ABC_RecN"/>
    <property type="match status" value="2"/>
</dbReference>
<dbReference type="PANTHER" id="PTHR11059">
    <property type="entry name" value="DNA REPAIR PROTEIN RECN"/>
    <property type="match status" value="1"/>
</dbReference>
<dbReference type="GO" id="GO:0016887">
    <property type="term" value="F:ATP hydrolysis activity"/>
    <property type="evidence" value="ECO:0007669"/>
    <property type="project" value="InterPro"/>
</dbReference>
<dbReference type="InterPro" id="IPR027417">
    <property type="entry name" value="P-loop_NTPase"/>
</dbReference>
<evidence type="ECO:0000256" key="3">
    <source>
        <dbReference type="ARBA" id="ARBA00021315"/>
    </source>
</evidence>
<sequence length="586" mass="64046">MLSQLFLKNFAIVDEQTVTFAPGLNVLSGETGAGKSILIDALGLQLGDRADATWIRHGATRADIQASLTLSPSSAAYQWLLAHELLDDELLGDELLGDELLGDELLGDELLGGAASVDSVCHLRRTLNRNGKSQCYINGIPVTVGMTKHLGELLVDIHGQHAHQSLTAPEQQRQLLDGFAVHHDLLTQTQTAYATWQQLEKRKTQLQDNDQSLIDKKNLLDYQLDELTALNLQPDEFEALESQQKQLASASARLDLSQQLQQHFEGEGEGLLAVLQRANTLCDKLQATDDDAQEIADFIAQTRIYADEANSALAHYINRIELDPAQLAEVESRMSALHQLARKHHTSPDALLDLTQAIADERDALTQSLLQLQDIDKQIAEAEKQYRQAAQALSDSRQLAAKQLAQQVNARLDELNLVNAVFDITISATRATASGVDNVLFMFAPNPGQAAKPLHKIASGGELSRISLAIQVASVSQKTDATLIFDEVDSGIGGATAEVVGRLLKTLAQYNQILCVTHLAQVAAYADNHILISKQVNDAMTTTHFAYLDEAQKIAELARMSGGIAMDEKTLEHAQHLRQNALQFKP</sequence>
<protein>
    <recommendedName>
        <fullName evidence="3 9">DNA repair protein RecN</fullName>
    </recommendedName>
    <alternativeName>
        <fullName evidence="8 9">Recombination protein N</fullName>
    </alternativeName>
</protein>
<evidence type="ECO:0000256" key="4">
    <source>
        <dbReference type="ARBA" id="ARBA00022741"/>
    </source>
</evidence>
<dbReference type="InParanoid" id="A0A6N7EYA1"/>
<dbReference type="FunCoup" id="A0A6N7EYA1">
    <property type="interactions" value="404"/>
</dbReference>
<feature type="coiled-coil region" evidence="10">
    <location>
        <begin position="365"/>
        <end position="399"/>
    </location>
</feature>
<dbReference type="GO" id="GO:0006310">
    <property type="term" value="P:DNA recombination"/>
    <property type="evidence" value="ECO:0007669"/>
    <property type="project" value="InterPro"/>
</dbReference>
<evidence type="ECO:0000256" key="2">
    <source>
        <dbReference type="ARBA" id="ARBA00009441"/>
    </source>
</evidence>
<keyword evidence="13" id="KW-1185">Reference proteome</keyword>
<dbReference type="AlphaFoldDB" id="A0A6N7EYA1"/>
<evidence type="ECO:0000256" key="9">
    <source>
        <dbReference type="PIRNR" id="PIRNR003128"/>
    </source>
</evidence>
<dbReference type="Pfam" id="PF13476">
    <property type="entry name" value="AAA_23"/>
    <property type="match status" value="1"/>
</dbReference>
<evidence type="ECO:0000256" key="7">
    <source>
        <dbReference type="ARBA" id="ARBA00023204"/>
    </source>
</evidence>
<comment type="caution">
    <text evidence="12">The sequence shown here is derived from an EMBL/GenBank/DDBJ whole genome shotgun (WGS) entry which is preliminary data.</text>
</comment>
<keyword evidence="6" id="KW-0067">ATP-binding</keyword>
<dbReference type="InterPro" id="IPR038729">
    <property type="entry name" value="Rad50/SbcC_AAA"/>
</dbReference>
<name>A0A6N7EYA1_9GAMM</name>
<evidence type="ECO:0000256" key="5">
    <source>
        <dbReference type="ARBA" id="ARBA00022763"/>
    </source>
</evidence>
<dbReference type="RefSeq" id="WP_152808734.1">
    <property type="nucleotide sequence ID" value="NZ_WHNW01000002.1"/>
</dbReference>
<evidence type="ECO:0000313" key="13">
    <source>
        <dbReference type="Proteomes" id="UP000471298"/>
    </source>
</evidence>
<dbReference type="GO" id="GO:0005524">
    <property type="term" value="F:ATP binding"/>
    <property type="evidence" value="ECO:0007669"/>
    <property type="project" value="UniProtKB-KW"/>
</dbReference>
<evidence type="ECO:0000256" key="6">
    <source>
        <dbReference type="ARBA" id="ARBA00022840"/>
    </source>
</evidence>
<feature type="domain" description="Rad50/SbcC-type AAA" evidence="11">
    <location>
        <begin position="5"/>
        <end position="49"/>
    </location>
</feature>
<evidence type="ECO:0000313" key="12">
    <source>
        <dbReference type="EMBL" id="MPV85458.1"/>
    </source>
</evidence>
<dbReference type="SUPFAM" id="SSF52540">
    <property type="entry name" value="P-loop containing nucleoside triphosphate hydrolases"/>
    <property type="match status" value="1"/>
</dbReference>
<comment type="function">
    <text evidence="1 9">May be involved in recombinational repair of damaged DNA.</text>
</comment>
<proteinExistence type="inferred from homology"/>
<keyword evidence="7 9" id="KW-0234">DNA repair</keyword>
<gene>
    <name evidence="12" type="primary">recN</name>
    <name evidence="12" type="ORF">GCU85_01750</name>
</gene>
<accession>A0A6N7EYA1</accession>
<keyword evidence="5 9" id="KW-0227">DNA damage</keyword>
<dbReference type="FunFam" id="3.40.50.300:FF:000356">
    <property type="entry name" value="DNA repair protein RecN"/>
    <property type="match status" value="1"/>
</dbReference>
<dbReference type="GO" id="GO:0006302">
    <property type="term" value="P:double-strand break repair"/>
    <property type="evidence" value="ECO:0007669"/>
    <property type="project" value="InterPro"/>
</dbReference>
<keyword evidence="10" id="KW-0175">Coiled coil</keyword>
<dbReference type="EMBL" id="WHNW01000002">
    <property type="protein sequence ID" value="MPV85458.1"/>
    <property type="molecule type" value="Genomic_DNA"/>
</dbReference>
<dbReference type="Gene3D" id="3.40.50.300">
    <property type="entry name" value="P-loop containing nucleotide triphosphate hydrolases"/>
    <property type="match status" value="2"/>
</dbReference>
<dbReference type="NCBIfam" id="NF008121">
    <property type="entry name" value="PRK10869.1"/>
    <property type="match status" value="1"/>
</dbReference>
<dbReference type="GO" id="GO:0009432">
    <property type="term" value="P:SOS response"/>
    <property type="evidence" value="ECO:0007669"/>
    <property type="project" value="TreeGrafter"/>
</dbReference>